<dbReference type="InterPro" id="IPR005467">
    <property type="entry name" value="His_kinase_dom"/>
</dbReference>
<proteinExistence type="predicted"/>
<dbReference type="GO" id="GO:0005524">
    <property type="term" value="F:ATP binding"/>
    <property type="evidence" value="ECO:0007669"/>
    <property type="project" value="UniProtKB-KW"/>
</dbReference>
<dbReference type="InterPro" id="IPR003594">
    <property type="entry name" value="HATPase_dom"/>
</dbReference>
<keyword evidence="3" id="KW-0597">Phosphoprotein</keyword>
<keyword evidence="4" id="KW-0808">Transferase</keyword>
<evidence type="ECO:0000256" key="7">
    <source>
        <dbReference type="ARBA" id="ARBA00022840"/>
    </source>
</evidence>
<feature type="transmembrane region" description="Helical" evidence="9">
    <location>
        <begin position="144"/>
        <end position="172"/>
    </location>
</feature>
<name>A0A538TLI7_UNCEI</name>
<dbReference type="PROSITE" id="PS50109">
    <property type="entry name" value="HIS_KIN"/>
    <property type="match status" value="1"/>
</dbReference>
<dbReference type="Gene3D" id="1.10.287.130">
    <property type="match status" value="1"/>
</dbReference>
<comment type="caution">
    <text evidence="11">The sequence shown here is derived from an EMBL/GenBank/DDBJ whole genome shotgun (WGS) entry which is preliminary data.</text>
</comment>
<dbReference type="SUPFAM" id="SSF55874">
    <property type="entry name" value="ATPase domain of HSP90 chaperone/DNA topoisomerase II/histidine kinase"/>
    <property type="match status" value="1"/>
</dbReference>
<dbReference type="GO" id="GO:0000155">
    <property type="term" value="F:phosphorelay sensor kinase activity"/>
    <property type="evidence" value="ECO:0007669"/>
    <property type="project" value="InterPro"/>
</dbReference>
<dbReference type="Pfam" id="PF00512">
    <property type="entry name" value="HisKA"/>
    <property type="match status" value="1"/>
</dbReference>
<evidence type="ECO:0000256" key="4">
    <source>
        <dbReference type="ARBA" id="ARBA00022679"/>
    </source>
</evidence>
<gene>
    <name evidence="11" type="ORF">E6K78_09085</name>
</gene>
<dbReference type="PANTHER" id="PTHR43065">
    <property type="entry name" value="SENSOR HISTIDINE KINASE"/>
    <property type="match status" value="1"/>
</dbReference>
<evidence type="ECO:0000256" key="6">
    <source>
        <dbReference type="ARBA" id="ARBA00022777"/>
    </source>
</evidence>
<feature type="transmembrane region" description="Helical" evidence="9">
    <location>
        <begin position="105"/>
        <end position="124"/>
    </location>
</feature>
<evidence type="ECO:0000259" key="10">
    <source>
        <dbReference type="PROSITE" id="PS50109"/>
    </source>
</evidence>
<feature type="domain" description="Histidine kinase" evidence="10">
    <location>
        <begin position="256"/>
        <end position="470"/>
    </location>
</feature>
<evidence type="ECO:0000313" key="11">
    <source>
        <dbReference type="EMBL" id="TMQ64496.1"/>
    </source>
</evidence>
<dbReference type="PANTHER" id="PTHR43065:SF10">
    <property type="entry name" value="PEROXIDE STRESS-ACTIVATED HISTIDINE KINASE MAK3"/>
    <property type="match status" value="1"/>
</dbReference>
<keyword evidence="6" id="KW-0418">Kinase</keyword>
<dbReference type="PRINTS" id="PR00344">
    <property type="entry name" value="BCTRLSENSOR"/>
</dbReference>
<dbReference type="AlphaFoldDB" id="A0A538TLI7"/>
<dbReference type="EMBL" id="VBOY01000085">
    <property type="protein sequence ID" value="TMQ64496.1"/>
    <property type="molecule type" value="Genomic_DNA"/>
</dbReference>
<feature type="transmembrane region" description="Helical" evidence="9">
    <location>
        <begin position="72"/>
        <end position="93"/>
    </location>
</feature>
<evidence type="ECO:0000256" key="8">
    <source>
        <dbReference type="ARBA" id="ARBA00023012"/>
    </source>
</evidence>
<evidence type="ECO:0000256" key="5">
    <source>
        <dbReference type="ARBA" id="ARBA00022741"/>
    </source>
</evidence>
<dbReference type="SMART" id="SM00388">
    <property type="entry name" value="HisKA"/>
    <property type="match status" value="1"/>
</dbReference>
<dbReference type="InterPro" id="IPR004358">
    <property type="entry name" value="Sig_transdc_His_kin-like_C"/>
</dbReference>
<evidence type="ECO:0000256" key="2">
    <source>
        <dbReference type="ARBA" id="ARBA00012438"/>
    </source>
</evidence>
<dbReference type="SUPFAM" id="SSF47384">
    <property type="entry name" value="Homodimeric domain of signal transducing histidine kinase"/>
    <property type="match status" value="1"/>
</dbReference>
<keyword evidence="8" id="KW-0902">Two-component regulatory system</keyword>
<dbReference type="InterPro" id="IPR036890">
    <property type="entry name" value="HATPase_C_sf"/>
</dbReference>
<dbReference type="EC" id="2.7.13.3" evidence="2"/>
<dbReference type="SMART" id="SM00387">
    <property type="entry name" value="HATPase_c"/>
    <property type="match status" value="1"/>
</dbReference>
<feature type="transmembrane region" description="Helical" evidence="9">
    <location>
        <begin position="6"/>
        <end position="25"/>
    </location>
</feature>
<keyword evidence="7" id="KW-0067">ATP-binding</keyword>
<evidence type="ECO:0000313" key="12">
    <source>
        <dbReference type="Proteomes" id="UP000316609"/>
    </source>
</evidence>
<dbReference type="Proteomes" id="UP000316609">
    <property type="component" value="Unassembled WGS sequence"/>
</dbReference>
<sequence length="475" mass="52368">MSLRLRVYLVVTGVVAAALLGIFVPVELDRRWAHYVVWTIICLLSEMLWLTAPSGEGTVSAASTANLATLVLWGQGASMWVVAASTLLANVFVQRRPWERALFNASQIVVTMWAAGAVMVALGVPLGGLEGRTQVMFGSQWLDLVVPFLALIAVYMLVNRALVAIAVAWSTGRRYVRVLREDWFYRERLFDDLALFLLAPLAVISFGAIGYPGIVLFYAPLRITHESSRRFAELRDAHNLLIHSERMAAKGEMAAEIGHELRNQLVAISGRAQMLLKDAERQIYTHVQRHAQIILEQSRRVETMSKGLMDFSSAELKVERTDVNALVQRAVEFVRGQNRFDGIEWSLRLMGGVPDLLGDPGQLQQVFLNLFMNAADAMAEGGAVRRVIAVSSEFDDRARRIRLEISDTGPGIPASVLPKVFDPKFTTRTEGHGFGLSTSYRIIANHGGSITAQSQPNRGATFTITLPLDGPGGWA</sequence>
<organism evidence="11 12">
    <name type="scientific">Eiseniibacteriota bacterium</name>
    <dbReference type="NCBI Taxonomy" id="2212470"/>
    <lineage>
        <taxon>Bacteria</taxon>
        <taxon>Candidatus Eiseniibacteriota</taxon>
    </lineage>
</organism>
<dbReference type="Pfam" id="PF02518">
    <property type="entry name" value="HATPase_c"/>
    <property type="match status" value="1"/>
</dbReference>
<keyword evidence="9" id="KW-0812">Transmembrane</keyword>
<feature type="transmembrane region" description="Helical" evidence="9">
    <location>
        <begin position="193"/>
        <end position="219"/>
    </location>
</feature>
<reference evidence="11 12" key="1">
    <citation type="journal article" date="2019" name="Nat. Microbiol.">
        <title>Mediterranean grassland soil C-N compound turnover is dependent on rainfall and depth, and is mediated by genomically divergent microorganisms.</title>
        <authorList>
            <person name="Diamond S."/>
            <person name="Andeer P.F."/>
            <person name="Li Z."/>
            <person name="Crits-Christoph A."/>
            <person name="Burstein D."/>
            <person name="Anantharaman K."/>
            <person name="Lane K.R."/>
            <person name="Thomas B.C."/>
            <person name="Pan C."/>
            <person name="Northen T.R."/>
            <person name="Banfield J.F."/>
        </authorList>
    </citation>
    <scope>NUCLEOTIDE SEQUENCE [LARGE SCALE GENOMIC DNA]</scope>
    <source>
        <strain evidence="11">WS_8</strain>
    </source>
</reference>
<keyword evidence="9" id="KW-1133">Transmembrane helix</keyword>
<comment type="catalytic activity">
    <reaction evidence="1">
        <text>ATP + protein L-histidine = ADP + protein N-phospho-L-histidine.</text>
        <dbReference type="EC" id="2.7.13.3"/>
    </reaction>
</comment>
<accession>A0A538TLI7</accession>
<evidence type="ECO:0000256" key="3">
    <source>
        <dbReference type="ARBA" id="ARBA00022553"/>
    </source>
</evidence>
<keyword evidence="9" id="KW-0472">Membrane</keyword>
<evidence type="ECO:0000256" key="1">
    <source>
        <dbReference type="ARBA" id="ARBA00000085"/>
    </source>
</evidence>
<dbReference type="CDD" id="cd00082">
    <property type="entry name" value="HisKA"/>
    <property type="match status" value="1"/>
</dbReference>
<dbReference type="InterPro" id="IPR003661">
    <property type="entry name" value="HisK_dim/P_dom"/>
</dbReference>
<evidence type="ECO:0000256" key="9">
    <source>
        <dbReference type="SAM" id="Phobius"/>
    </source>
</evidence>
<keyword evidence="5" id="KW-0547">Nucleotide-binding</keyword>
<dbReference type="Gene3D" id="3.30.565.10">
    <property type="entry name" value="Histidine kinase-like ATPase, C-terminal domain"/>
    <property type="match status" value="1"/>
</dbReference>
<dbReference type="InterPro" id="IPR036097">
    <property type="entry name" value="HisK_dim/P_sf"/>
</dbReference>
<protein>
    <recommendedName>
        <fullName evidence="2">histidine kinase</fullName>
        <ecNumber evidence="2">2.7.13.3</ecNumber>
    </recommendedName>
</protein>